<gene>
    <name evidence="1" type="ORF">MNVM_12080</name>
</gene>
<organism evidence="1 2">
    <name type="scientific">Mycobacterium novum</name>
    <dbReference type="NCBI Taxonomy" id="2492438"/>
    <lineage>
        <taxon>Bacteria</taxon>
        <taxon>Bacillati</taxon>
        <taxon>Actinomycetota</taxon>
        <taxon>Actinomycetes</taxon>
        <taxon>Mycobacteriales</taxon>
        <taxon>Mycobacteriaceae</taxon>
        <taxon>Mycobacterium</taxon>
    </lineage>
</organism>
<name>A0A7I7JJR3_9MYCO</name>
<accession>A0A7I7JJR3</accession>
<evidence type="ECO:0000313" key="1">
    <source>
        <dbReference type="EMBL" id="BBX12127.1"/>
    </source>
</evidence>
<dbReference type="EMBL" id="AP022562">
    <property type="protein sequence ID" value="BBX12127.1"/>
    <property type="molecule type" value="Genomic_DNA"/>
</dbReference>
<protein>
    <submittedName>
        <fullName evidence="1">Uncharacterized protein</fullName>
    </submittedName>
</protein>
<evidence type="ECO:0000313" key="2">
    <source>
        <dbReference type="Proteomes" id="UP000466997"/>
    </source>
</evidence>
<reference evidence="1 2" key="1">
    <citation type="journal article" date="2019" name="Emerg. Microbes Infect.">
        <title>Comprehensive subspecies identification of 175 nontuberculous mycobacteria species based on 7547 genomic profiles.</title>
        <authorList>
            <person name="Matsumoto Y."/>
            <person name="Kinjo T."/>
            <person name="Motooka D."/>
            <person name="Nabeya D."/>
            <person name="Jung N."/>
            <person name="Uechi K."/>
            <person name="Horii T."/>
            <person name="Iida T."/>
            <person name="Fujita J."/>
            <person name="Nakamura S."/>
        </authorList>
    </citation>
    <scope>NUCLEOTIDE SEQUENCE [LARGE SCALE GENOMIC DNA]</scope>
    <source>
        <strain evidence="1 2">JCM 6391</strain>
    </source>
</reference>
<keyword evidence="2" id="KW-1185">Reference proteome</keyword>
<dbReference type="AlphaFoldDB" id="A0A7I7JJR3"/>
<dbReference type="Proteomes" id="UP000466997">
    <property type="component" value="Chromosome"/>
</dbReference>
<proteinExistence type="predicted"/>
<sequence>MAVDRMNREQFFSAMSGHDDAALRKALWNLYWRGTADVRRRIETELAGDIRPAIKPEPLDPQAVHDAVTEFVALARAGAYLGRDRRVSPKERTRWRFTFKQLATAAVEALHAGEPTPAITALTQLIDLIVDARDTYYFRSEDPVSAAGFVVSDAAAALWTATWRRHGFQRFAETAAPQLIRWESTHGWTRYGDGPIAAKETTLTVVLVGMLTVPDAWEGFAEQYRKALGKRRVGSGALAEFDRLIREKLAEGWSES</sequence>
<dbReference type="KEGG" id="mnm:MNVM_12080"/>